<keyword evidence="8" id="KW-1185">Reference proteome</keyword>
<name>A0ABS9SKS1_9BACT</name>
<comment type="similarity">
    <text evidence="2">Belongs to the SusD family.</text>
</comment>
<dbReference type="InterPro" id="IPR011990">
    <property type="entry name" value="TPR-like_helical_dom_sf"/>
</dbReference>
<evidence type="ECO:0000313" key="8">
    <source>
        <dbReference type="Proteomes" id="UP001202248"/>
    </source>
</evidence>
<evidence type="ECO:0000256" key="1">
    <source>
        <dbReference type="ARBA" id="ARBA00004442"/>
    </source>
</evidence>
<evidence type="ECO:0000256" key="2">
    <source>
        <dbReference type="ARBA" id="ARBA00006275"/>
    </source>
</evidence>
<feature type="domain" description="RagB/SusD" evidence="6">
    <location>
        <begin position="16"/>
        <end position="217"/>
    </location>
</feature>
<comment type="caution">
    <text evidence="7">The sequence shown here is derived from an EMBL/GenBank/DDBJ whole genome shotgun (WGS) entry which is preliminary data.</text>
</comment>
<evidence type="ECO:0000256" key="5">
    <source>
        <dbReference type="ARBA" id="ARBA00023237"/>
    </source>
</evidence>
<comment type="subcellular location">
    <subcellularLocation>
        <location evidence="1">Cell outer membrane</location>
    </subcellularLocation>
</comment>
<dbReference type="Gene3D" id="1.25.40.390">
    <property type="match status" value="1"/>
</dbReference>
<evidence type="ECO:0000256" key="3">
    <source>
        <dbReference type="ARBA" id="ARBA00022729"/>
    </source>
</evidence>
<dbReference type="Proteomes" id="UP001202248">
    <property type="component" value="Unassembled WGS sequence"/>
</dbReference>
<evidence type="ECO:0000259" key="6">
    <source>
        <dbReference type="Pfam" id="PF07980"/>
    </source>
</evidence>
<organism evidence="7 8">
    <name type="scientific">Niabella ginsengisoli</name>
    <dbReference type="NCBI Taxonomy" id="522298"/>
    <lineage>
        <taxon>Bacteria</taxon>
        <taxon>Pseudomonadati</taxon>
        <taxon>Bacteroidota</taxon>
        <taxon>Chitinophagia</taxon>
        <taxon>Chitinophagales</taxon>
        <taxon>Chitinophagaceae</taxon>
        <taxon>Niabella</taxon>
    </lineage>
</organism>
<protein>
    <submittedName>
        <fullName evidence="7">RagB/SusD family nutrient uptake outer membrane protein</fullName>
    </submittedName>
</protein>
<keyword evidence="5" id="KW-0998">Cell outer membrane</keyword>
<proteinExistence type="inferred from homology"/>
<dbReference type="SUPFAM" id="SSF48452">
    <property type="entry name" value="TPR-like"/>
    <property type="match status" value="1"/>
</dbReference>
<dbReference type="EMBL" id="JAKWBL010000002">
    <property type="protein sequence ID" value="MCH5598937.1"/>
    <property type="molecule type" value="Genomic_DNA"/>
</dbReference>
<keyword evidence="4" id="KW-0472">Membrane</keyword>
<sequence length="224" mass="25721">MSQMAPISKRGELSSQNPTQELVDCYLTMNGLPVKGAEIDPSYVENNPYVNRDPRLTATIVYDNYKWLNKDGTTSTIRTAKGSGTDDAYISAVDRQTKTGYYVRKYYDWDMVAMAAGLNIIMFRYADVLLMYAEACNELSKITQQEWDMSIRPIRSRAGFEAALALNYPAAKNQEEIRQIIRNERRVELALEGLRWFDIKRWQIGEQVLKGFMHGFKFGEQMPA</sequence>
<dbReference type="InterPro" id="IPR012944">
    <property type="entry name" value="SusD_RagB_dom"/>
</dbReference>
<evidence type="ECO:0000313" key="7">
    <source>
        <dbReference type="EMBL" id="MCH5598937.1"/>
    </source>
</evidence>
<dbReference type="RefSeq" id="WP_240830601.1">
    <property type="nucleotide sequence ID" value="NZ_JAKWBL010000002.1"/>
</dbReference>
<gene>
    <name evidence="7" type="ORF">MKP09_13985</name>
</gene>
<dbReference type="Pfam" id="PF07980">
    <property type="entry name" value="SusD_RagB"/>
    <property type="match status" value="1"/>
</dbReference>
<reference evidence="7 8" key="1">
    <citation type="submission" date="2022-02" db="EMBL/GenBank/DDBJ databases">
        <authorList>
            <person name="Min J."/>
        </authorList>
    </citation>
    <scope>NUCLEOTIDE SEQUENCE [LARGE SCALE GENOMIC DNA]</scope>
    <source>
        <strain evidence="7 8">GR10-1</strain>
    </source>
</reference>
<accession>A0ABS9SKS1</accession>
<keyword evidence="3" id="KW-0732">Signal</keyword>
<evidence type="ECO:0000256" key="4">
    <source>
        <dbReference type="ARBA" id="ARBA00023136"/>
    </source>
</evidence>